<dbReference type="GO" id="GO:0004177">
    <property type="term" value="F:aminopeptidase activity"/>
    <property type="evidence" value="ECO:0007669"/>
    <property type="project" value="UniProtKB-KW"/>
</dbReference>
<accession>A0A562VAK3</accession>
<organism evidence="2 3">
    <name type="scientific">Stackebrandtia albiflava</name>
    <dbReference type="NCBI Taxonomy" id="406432"/>
    <lineage>
        <taxon>Bacteria</taxon>
        <taxon>Bacillati</taxon>
        <taxon>Actinomycetota</taxon>
        <taxon>Actinomycetes</taxon>
        <taxon>Glycomycetales</taxon>
        <taxon>Glycomycetaceae</taxon>
        <taxon>Stackebrandtia</taxon>
    </lineage>
</organism>
<gene>
    <name evidence="2" type="ORF">LX16_0529</name>
</gene>
<dbReference type="OrthoDB" id="9770388at2"/>
<proteinExistence type="inferred from homology"/>
<dbReference type="InterPro" id="IPR005321">
    <property type="entry name" value="Peptidase_S58_DmpA"/>
</dbReference>
<dbReference type="Proteomes" id="UP000321617">
    <property type="component" value="Unassembled WGS sequence"/>
</dbReference>
<dbReference type="AlphaFoldDB" id="A0A562VAK3"/>
<keyword evidence="2" id="KW-0378">Hydrolase</keyword>
<name>A0A562VAK3_9ACTN</name>
<reference evidence="2 3" key="1">
    <citation type="journal article" date="2013" name="Stand. Genomic Sci.">
        <title>Genomic Encyclopedia of Type Strains, Phase I: The one thousand microbial genomes (KMG-I) project.</title>
        <authorList>
            <person name="Kyrpides N.C."/>
            <person name="Woyke T."/>
            <person name="Eisen J.A."/>
            <person name="Garrity G."/>
            <person name="Lilburn T.G."/>
            <person name="Beck B.J."/>
            <person name="Whitman W.B."/>
            <person name="Hugenholtz P."/>
            <person name="Klenk H.P."/>
        </authorList>
    </citation>
    <scope>NUCLEOTIDE SEQUENCE [LARGE SCALE GENOMIC DNA]</scope>
    <source>
        <strain evidence="2 3">DSM 45044</strain>
    </source>
</reference>
<evidence type="ECO:0000256" key="1">
    <source>
        <dbReference type="ARBA" id="ARBA00007068"/>
    </source>
</evidence>
<dbReference type="PANTHER" id="PTHR36512">
    <property type="entry name" value="D-AMINOPEPTIDASE"/>
    <property type="match status" value="1"/>
</dbReference>
<keyword evidence="2" id="KW-0031">Aminopeptidase</keyword>
<protein>
    <submittedName>
        <fullName evidence="2">D-aminopeptidase</fullName>
    </submittedName>
</protein>
<comment type="caution">
    <text evidence="2">The sequence shown here is derived from an EMBL/GenBank/DDBJ whole genome shotgun (WGS) entry which is preliminary data.</text>
</comment>
<keyword evidence="3" id="KW-1185">Reference proteome</keyword>
<dbReference type="Gene3D" id="3.60.70.12">
    <property type="entry name" value="L-amino peptidase D-ALA esterase/amidase"/>
    <property type="match status" value="1"/>
</dbReference>
<sequence length="345" mass="34789">MNSVGKGTTTVTTRARDLGILAVPGTTGPHGAITDVPGVLVGHTTVRRPPDVHTGVTAIVPRGIGPASPIPAGISVGNGFGKLIGATQVTELGRLESPIVLTATLSAFRAADALVSWLVREPAFGDVTTFNPVVGECNDGYLSDIRARPVTEEHVLAAVGGANDGPVAMGSVGAGTGTGALGFKAGIGSASRIVEIEGTTVTLGGLVQANFGGVLRVLGRPVPPPPHTPRPPDTGSCMLVLATDAPLESRQLNRLANRAVFGLGRVGASYSHGSGDYGLAFSTGTGTPPPDSALDPLFAAALDVVEEMVLDSLLAAATTVGRLGRTLPGLTTSPDWRGLVADVAR</sequence>
<dbReference type="InterPro" id="IPR016117">
    <property type="entry name" value="ArgJ-like_dom_sf"/>
</dbReference>
<comment type="similarity">
    <text evidence="1">Belongs to the peptidase S58 family.</text>
</comment>
<keyword evidence="2" id="KW-0645">Protease</keyword>
<dbReference type="EMBL" id="VLLL01000005">
    <property type="protein sequence ID" value="TWJ14837.1"/>
    <property type="molecule type" value="Genomic_DNA"/>
</dbReference>
<dbReference type="SUPFAM" id="SSF56266">
    <property type="entry name" value="DmpA/ArgJ-like"/>
    <property type="match status" value="1"/>
</dbReference>
<evidence type="ECO:0000313" key="2">
    <source>
        <dbReference type="EMBL" id="TWJ14837.1"/>
    </source>
</evidence>
<evidence type="ECO:0000313" key="3">
    <source>
        <dbReference type="Proteomes" id="UP000321617"/>
    </source>
</evidence>
<dbReference type="Pfam" id="PF03576">
    <property type="entry name" value="Peptidase_S58"/>
    <property type="match status" value="1"/>
</dbReference>
<dbReference type="PANTHER" id="PTHR36512:SF3">
    <property type="entry name" value="BLR5678 PROTEIN"/>
    <property type="match status" value="1"/>
</dbReference>